<evidence type="ECO:0000256" key="13">
    <source>
        <dbReference type="SAM" id="Phobius"/>
    </source>
</evidence>
<dbReference type="CDD" id="cd08544">
    <property type="entry name" value="Reeler"/>
    <property type="match status" value="1"/>
</dbReference>
<feature type="compositionally biased region" description="Acidic residues" evidence="12">
    <location>
        <begin position="462"/>
        <end position="473"/>
    </location>
</feature>
<evidence type="ECO:0000313" key="17">
    <source>
        <dbReference type="EMBL" id="KAK2160043.1"/>
    </source>
</evidence>
<keyword evidence="10" id="KW-0408">Iron</keyword>
<evidence type="ECO:0000256" key="14">
    <source>
        <dbReference type="SAM" id="SignalP"/>
    </source>
</evidence>
<feature type="region of interest" description="Disordered" evidence="12">
    <location>
        <begin position="462"/>
        <end position="491"/>
    </location>
</feature>
<dbReference type="CDD" id="cd09628">
    <property type="entry name" value="DOMON_SDR_2_like"/>
    <property type="match status" value="1"/>
</dbReference>
<feature type="domain" description="DOMON" evidence="15">
    <location>
        <begin position="202"/>
        <end position="338"/>
    </location>
</feature>
<reference evidence="17" key="1">
    <citation type="journal article" date="2023" name="Mol. Biol. Evol.">
        <title>Third-Generation Sequencing Reveals the Adaptive Role of the Epigenome in Three Deep-Sea Polychaetes.</title>
        <authorList>
            <person name="Perez M."/>
            <person name="Aroh O."/>
            <person name="Sun Y."/>
            <person name="Lan Y."/>
            <person name="Juniper S.K."/>
            <person name="Young C.R."/>
            <person name="Angers B."/>
            <person name="Qian P.Y."/>
        </authorList>
    </citation>
    <scope>NUCLEOTIDE SEQUENCE</scope>
    <source>
        <strain evidence="17">P08H-3</strain>
    </source>
</reference>
<evidence type="ECO:0000256" key="10">
    <source>
        <dbReference type="ARBA" id="ARBA00023004"/>
    </source>
</evidence>
<evidence type="ECO:0000256" key="7">
    <source>
        <dbReference type="ARBA" id="ARBA00022588"/>
    </source>
</evidence>
<keyword evidence="11" id="KW-0044">Antibiotic</keyword>
<organism evidence="17 18">
    <name type="scientific">Paralvinella palmiformis</name>
    <dbReference type="NCBI Taxonomy" id="53620"/>
    <lineage>
        <taxon>Eukaryota</taxon>
        <taxon>Metazoa</taxon>
        <taxon>Spiralia</taxon>
        <taxon>Lophotrochozoa</taxon>
        <taxon>Annelida</taxon>
        <taxon>Polychaeta</taxon>
        <taxon>Sedentaria</taxon>
        <taxon>Canalipalpata</taxon>
        <taxon>Terebellida</taxon>
        <taxon>Terebelliformia</taxon>
        <taxon>Alvinellidae</taxon>
        <taxon>Paralvinella</taxon>
    </lineage>
</organism>
<keyword evidence="13" id="KW-1133">Transmembrane helix</keyword>
<evidence type="ECO:0000256" key="2">
    <source>
        <dbReference type="ARBA" id="ARBA00004141"/>
    </source>
</evidence>
<keyword evidence="13" id="KW-0472">Membrane</keyword>
<evidence type="ECO:0000256" key="5">
    <source>
        <dbReference type="ARBA" id="ARBA00022525"/>
    </source>
</evidence>
<dbReference type="PANTHER" id="PTHR45828">
    <property type="entry name" value="CYTOCHROME B561/FERRIC REDUCTASE TRANSMEMBRANE"/>
    <property type="match status" value="1"/>
</dbReference>
<evidence type="ECO:0000256" key="1">
    <source>
        <dbReference type="ARBA" id="ARBA00001970"/>
    </source>
</evidence>
<keyword evidence="18" id="KW-1185">Reference proteome</keyword>
<evidence type="ECO:0000256" key="11">
    <source>
        <dbReference type="ARBA" id="ARBA00023022"/>
    </source>
</evidence>
<dbReference type="Pfam" id="PF03351">
    <property type="entry name" value="DOMON"/>
    <property type="match status" value="1"/>
</dbReference>
<evidence type="ECO:0008006" key="19">
    <source>
        <dbReference type="Google" id="ProtNLM"/>
    </source>
</evidence>
<dbReference type="InterPro" id="IPR005018">
    <property type="entry name" value="DOMON_domain"/>
</dbReference>
<sequence length="510" mass="56063">MFNKMSPSWWIFITSLLAIGCVINDVRGFSSGNFSSKEKEACVDMMPSHGVAAASSQCPFVIDVLSMYVPGQPLMVTLKRTDGKSTFKGFMLQARRVDTMERVGQFMVIGGTKQNCLTTGGKALSHDSGSDKSNLSITWTAPSPGVGDIKFLFTIVKVKSQFWVNQTSSVIHQSGVPIPIDTSQCGQTVGCYRQPDNCTTDCDVMVTWRKDGSKYVNFVMDGKVPDPNYYIALGFSNDDKMGDDSVIDCLNYNTQSGVQMSYNNGRHNEVLFQKTFGLVASKSEVAYYNGRLRCQFTRYISVSNIPNATSPGSTVSGSSDSYRAFNLNPPYVLFIAKGPVGDSGVKMKHTDDPVISVTPVRVVGVYDVGSVSKSSNLITVHGVMMILAWMCSASIAVLMPRYYKKTWPGRECVGKPLWFQIHQPLMILSFLLTIIAFIIIFVSVGGYANVYQYNNNNIDDYNDGGGDNDDDDNNNNNNAMHIVHSDNEGPASKTSRRYLIYFKSVGESGV</sequence>
<feature type="chain" id="PRO_5042130084" description="Ferric-chelate reductase 1" evidence="14">
    <location>
        <begin position="29"/>
        <end position="510"/>
    </location>
</feature>
<keyword evidence="9" id="KW-0391">Immunity</keyword>
<dbReference type="AlphaFoldDB" id="A0AAD9N959"/>
<dbReference type="InterPro" id="IPR042307">
    <property type="entry name" value="Reeler_sf"/>
</dbReference>
<dbReference type="CDD" id="cd08760">
    <property type="entry name" value="Cyt_b561_FRRS1_like"/>
    <property type="match status" value="1"/>
</dbReference>
<feature type="signal peptide" evidence="14">
    <location>
        <begin position="1"/>
        <end position="28"/>
    </location>
</feature>
<keyword evidence="13" id="KW-0812">Transmembrane</keyword>
<comment type="caution">
    <text evidence="17">The sequence shown here is derived from an EMBL/GenBank/DDBJ whole genome shotgun (WGS) entry which is preliminary data.</text>
</comment>
<dbReference type="InterPro" id="IPR002861">
    <property type="entry name" value="Reeler_dom"/>
</dbReference>
<evidence type="ECO:0000313" key="18">
    <source>
        <dbReference type="Proteomes" id="UP001208570"/>
    </source>
</evidence>
<evidence type="ECO:0000256" key="6">
    <source>
        <dbReference type="ARBA" id="ARBA00022529"/>
    </source>
</evidence>
<feature type="transmembrane region" description="Helical" evidence="13">
    <location>
        <begin position="424"/>
        <end position="448"/>
    </location>
</feature>
<dbReference type="PROSITE" id="PS51019">
    <property type="entry name" value="REELIN"/>
    <property type="match status" value="1"/>
</dbReference>
<protein>
    <recommendedName>
        <fullName evidence="19">Ferric-chelate reductase 1</fullName>
    </recommendedName>
</protein>
<evidence type="ECO:0000256" key="4">
    <source>
        <dbReference type="ARBA" id="ARBA00008501"/>
    </source>
</evidence>
<accession>A0AAD9N959</accession>
<comment type="cofactor">
    <cofactor evidence="1">
        <name>heme b</name>
        <dbReference type="ChEBI" id="CHEBI:60344"/>
    </cofactor>
</comment>
<proteinExistence type="inferred from homology"/>
<evidence type="ECO:0000256" key="12">
    <source>
        <dbReference type="SAM" id="MobiDB-lite"/>
    </source>
</evidence>
<evidence type="ECO:0000259" key="16">
    <source>
        <dbReference type="PROSITE" id="PS51019"/>
    </source>
</evidence>
<dbReference type="GO" id="GO:0045087">
    <property type="term" value="P:innate immune response"/>
    <property type="evidence" value="ECO:0007669"/>
    <property type="project" value="UniProtKB-KW"/>
</dbReference>
<dbReference type="GO" id="GO:0042742">
    <property type="term" value="P:defense response to bacterium"/>
    <property type="evidence" value="ECO:0007669"/>
    <property type="project" value="UniProtKB-KW"/>
</dbReference>
<evidence type="ECO:0000259" key="15">
    <source>
        <dbReference type="PROSITE" id="PS50836"/>
    </source>
</evidence>
<keyword evidence="8 14" id="KW-0732">Signal</keyword>
<dbReference type="Gene3D" id="1.20.120.1770">
    <property type="match status" value="1"/>
</dbReference>
<comment type="similarity">
    <text evidence="4">Belongs to the insect defense protein family.</text>
</comment>
<dbReference type="Gene3D" id="2.60.40.4060">
    <property type="entry name" value="Reeler domain"/>
    <property type="match status" value="1"/>
</dbReference>
<dbReference type="PROSITE" id="PS50836">
    <property type="entry name" value="DOMON"/>
    <property type="match status" value="1"/>
</dbReference>
<dbReference type="Proteomes" id="UP001208570">
    <property type="component" value="Unassembled WGS sequence"/>
</dbReference>
<evidence type="ECO:0000256" key="3">
    <source>
        <dbReference type="ARBA" id="ARBA00004613"/>
    </source>
</evidence>
<keyword evidence="6" id="KW-0929">Antimicrobial</keyword>
<gene>
    <name evidence="17" type="ORF">LSH36_141g04001</name>
</gene>
<feature type="transmembrane region" description="Helical" evidence="13">
    <location>
        <begin position="382"/>
        <end position="403"/>
    </location>
</feature>
<dbReference type="GO" id="GO:0005576">
    <property type="term" value="C:extracellular region"/>
    <property type="evidence" value="ECO:0007669"/>
    <property type="project" value="UniProtKB-SubCell"/>
</dbReference>
<dbReference type="Pfam" id="PF02014">
    <property type="entry name" value="Reeler"/>
    <property type="match status" value="1"/>
</dbReference>
<dbReference type="PANTHER" id="PTHR45828:SF9">
    <property type="entry name" value="CELL WALL INTEGRITY AND STRESS RESPONSE COMPONENT 4-LIKE-RELATED"/>
    <property type="match status" value="1"/>
</dbReference>
<feature type="domain" description="Reelin" evidence="16">
    <location>
        <begin position="19"/>
        <end position="184"/>
    </location>
</feature>
<dbReference type="GO" id="GO:0016020">
    <property type="term" value="C:membrane"/>
    <property type="evidence" value="ECO:0007669"/>
    <property type="project" value="UniProtKB-SubCell"/>
</dbReference>
<evidence type="ECO:0000256" key="8">
    <source>
        <dbReference type="ARBA" id="ARBA00022729"/>
    </source>
</evidence>
<keyword evidence="5" id="KW-0964">Secreted</keyword>
<dbReference type="PROSITE" id="PS51257">
    <property type="entry name" value="PROKAR_LIPOPROTEIN"/>
    <property type="match status" value="1"/>
</dbReference>
<keyword evidence="7" id="KW-0399">Innate immunity</keyword>
<name>A0AAD9N959_9ANNE</name>
<comment type="subcellular location">
    <subcellularLocation>
        <location evidence="2">Membrane</location>
        <topology evidence="2">Multi-pass membrane protein</topology>
    </subcellularLocation>
    <subcellularLocation>
        <location evidence="3">Secreted</location>
    </subcellularLocation>
</comment>
<dbReference type="InterPro" id="IPR051237">
    <property type="entry name" value="Ferric-chelate_Red/DefProt"/>
</dbReference>
<dbReference type="EMBL" id="JAODUP010000141">
    <property type="protein sequence ID" value="KAK2160043.1"/>
    <property type="molecule type" value="Genomic_DNA"/>
</dbReference>
<evidence type="ECO:0000256" key="9">
    <source>
        <dbReference type="ARBA" id="ARBA00022859"/>
    </source>
</evidence>